<dbReference type="InterPro" id="IPR019896">
    <property type="entry name" value="Polysacch_pyruvyl_Trfase_CsaB"/>
</dbReference>
<evidence type="ECO:0000259" key="1">
    <source>
        <dbReference type="Pfam" id="PF04230"/>
    </source>
</evidence>
<accession>A0A644TLL2</accession>
<proteinExistence type="predicted"/>
<sequence length="366" mass="40647">MSDIVISGYYGFANAGDEAMLTAMIEVLTDLDPNMKITVISGNPADTSARHGVKSVYRLNYPEIVRALAKTDLLISGGGSLLQDVTSDRSLYYYLSIMMLAKKLGKPVMLYAQGIGPVRGSLARGAMRYIGNMVDLITVRDEGSRDELKRLAVTKPPVHVTADPVVAMHPVDKQIGRSILRNHDVGGGAPLIGISVREWKDWSHYKYVLGQVADQVITEYGARIVYLPMQWPEDLTVAKKIASRSKLPATVLTSKYTTSELLSLIGNFDMLISVRLHALIFASVMHVPMIGLSYDPKIDRFLETIGERHVGTLKSIQTEPLMNKVKTMWPEINRPNLAREEKINSLRQKACLNAELALELINKTRR</sequence>
<dbReference type="SUPFAM" id="SSF53756">
    <property type="entry name" value="UDP-Glycosyltransferase/glycogen phosphorylase"/>
    <property type="match status" value="1"/>
</dbReference>
<evidence type="ECO:0000313" key="2">
    <source>
        <dbReference type="EMBL" id="MPL67846.1"/>
    </source>
</evidence>
<dbReference type="AlphaFoldDB" id="A0A644TLL2"/>
<comment type="caution">
    <text evidence="2">The sequence shown here is derived from an EMBL/GenBank/DDBJ whole genome shotgun (WGS) entry which is preliminary data.</text>
</comment>
<dbReference type="PANTHER" id="PTHR36836:SF1">
    <property type="entry name" value="COLANIC ACID BIOSYNTHESIS PROTEIN WCAK"/>
    <property type="match status" value="1"/>
</dbReference>
<dbReference type="Pfam" id="PF04230">
    <property type="entry name" value="PS_pyruv_trans"/>
    <property type="match status" value="1"/>
</dbReference>
<feature type="domain" description="Polysaccharide pyruvyl transferase" evidence="1">
    <location>
        <begin position="14"/>
        <end position="296"/>
    </location>
</feature>
<dbReference type="Gene3D" id="3.40.50.2000">
    <property type="entry name" value="Glycogen Phosphorylase B"/>
    <property type="match status" value="1"/>
</dbReference>
<protein>
    <recommendedName>
        <fullName evidence="1">Polysaccharide pyruvyl transferase domain-containing protein</fullName>
    </recommendedName>
</protein>
<name>A0A644TLL2_9ZZZZ</name>
<gene>
    <name evidence="2" type="ORF">SDC9_13549</name>
</gene>
<reference evidence="2" key="1">
    <citation type="submission" date="2019-08" db="EMBL/GenBank/DDBJ databases">
        <authorList>
            <person name="Kucharzyk K."/>
            <person name="Murdoch R.W."/>
            <person name="Higgins S."/>
            <person name="Loffler F."/>
        </authorList>
    </citation>
    <scope>NUCLEOTIDE SEQUENCE</scope>
</reference>
<dbReference type="NCBIfam" id="TIGR03609">
    <property type="entry name" value="S_layer_CsaB"/>
    <property type="match status" value="1"/>
</dbReference>
<organism evidence="2">
    <name type="scientific">bioreactor metagenome</name>
    <dbReference type="NCBI Taxonomy" id="1076179"/>
    <lineage>
        <taxon>unclassified sequences</taxon>
        <taxon>metagenomes</taxon>
        <taxon>ecological metagenomes</taxon>
    </lineage>
</organism>
<dbReference type="PANTHER" id="PTHR36836">
    <property type="entry name" value="COLANIC ACID BIOSYNTHESIS PROTEIN WCAK"/>
    <property type="match status" value="1"/>
</dbReference>
<dbReference type="EMBL" id="VSSQ01000039">
    <property type="protein sequence ID" value="MPL67846.1"/>
    <property type="molecule type" value="Genomic_DNA"/>
</dbReference>
<dbReference type="InterPro" id="IPR007345">
    <property type="entry name" value="Polysacch_pyruvyl_Trfase"/>
</dbReference>